<feature type="transmembrane region" description="Helical" evidence="6">
    <location>
        <begin position="110"/>
        <end position="131"/>
    </location>
</feature>
<evidence type="ECO:0000256" key="1">
    <source>
        <dbReference type="ARBA" id="ARBA00004651"/>
    </source>
</evidence>
<feature type="transmembrane region" description="Helical" evidence="6">
    <location>
        <begin position="287"/>
        <end position="305"/>
    </location>
</feature>
<dbReference type="OrthoDB" id="9812221at2"/>
<evidence type="ECO:0000256" key="4">
    <source>
        <dbReference type="ARBA" id="ARBA00022989"/>
    </source>
</evidence>
<feature type="transmembrane region" description="Helical" evidence="6">
    <location>
        <begin position="52"/>
        <end position="74"/>
    </location>
</feature>
<feature type="transmembrane region" description="Helical" evidence="6">
    <location>
        <begin position="311"/>
        <end position="329"/>
    </location>
</feature>
<feature type="transmembrane region" description="Helical" evidence="6">
    <location>
        <begin position="257"/>
        <end position="275"/>
    </location>
</feature>
<keyword evidence="9" id="KW-1185">Reference proteome</keyword>
<dbReference type="Pfam" id="PF07690">
    <property type="entry name" value="MFS_1"/>
    <property type="match status" value="1"/>
</dbReference>
<organism evidence="8 9">
    <name type="scientific">Chitinophaga barathri</name>
    <dbReference type="NCBI Taxonomy" id="1647451"/>
    <lineage>
        <taxon>Bacteria</taxon>
        <taxon>Pseudomonadati</taxon>
        <taxon>Bacteroidota</taxon>
        <taxon>Chitinophagia</taxon>
        <taxon>Chitinophagales</taxon>
        <taxon>Chitinophagaceae</taxon>
        <taxon>Chitinophaga</taxon>
    </lineage>
</organism>
<name>A0A3N4MZD8_9BACT</name>
<protein>
    <submittedName>
        <fullName evidence="8">MFS transporter</fullName>
    </submittedName>
</protein>
<dbReference type="AlphaFoldDB" id="A0A3N4MZD8"/>
<feature type="transmembrane region" description="Helical" evidence="6">
    <location>
        <begin position="175"/>
        <end position="193"/>
    </location>
</feature>
<dbReference type="InterPro" id="IPR020846">
    <property type="entry name" value="MFS_dom"/>
</dbReference>
<evidence type="ECO:0000313" key="8">
    <source>
        <dbReference type="EMBL" id="RPD40733.1"/>
    </source>
</evidence>
<dbReference type="PANTHER" id="PTHR43124:SF3">
    <property type="entry name" value="CHLORAMPHENICOL EFFLUX PUMP RV0191"/>
    <property type="match status" value="1"/>
</dbReference>
<keyword evidence="5 6" id="KW-0472">Membrane</keyword>
<dbReference type="PANTHER" id="PTHR43124">
    <property type="entry name" value="PURINE EFFLUX PUMP PBUE"/>
    <property type="match status" value="1"/>
</dbReference>
<evidence type="ECO:0000256" key="5">
    <source>
        <dbReference type="ARBA" id="ARBA00023136"/>
    </source>
</evidence>
<evidence type="ECO:0000256" key="6">
    <source>
        <dbReference type="SAM" id="Phobius"/>
    </source>
</evidence>
<feature type="transmembrane region" description="Helical" evidence="6">
    <location>
        <begin position="12"/>
        <end position="32"/>
    </location>
</feature>
<reference evidence="9" key="1">
    <citation type="submission" date="2018-11" db="EMBL/GenBank/DDBJ databases">
        <title>Chitinophaga lutea sp.nov., isolate from arsenic contaminated soil.</title>
        <authorList>
            <person name="Zong Y."/>
        </authorList>
    </citation>
    <scope>NUCLEOTIDE SEQUENCE [LARGE SCALE GENOMIC DNA]</scope>
    <source>
        <strain evidence="9">YLT18</strain>
    </source>
</reference>
<keyword evidence="2" id="KW-1003">Cell membrane</keyword>
<dbReference type="EMBL" id="RMBX01000006">
    <property type="protein sequence ID" value="RPD40733.1"/>
    <property type="molecule type" value="Genomic_DNA"/>
</dbReference>
<dbReference type="InterPro" id="IPR011701">
    <property type="entry name" value="MFS"/>
</dbReference>
<comment type="subcellular location">
    <subcellularLocation>
        <location evidence="1">Cell membrane</location>
        <topology evidence="1">Multi-pass membrane protein</topology>
    </subcellularLocation>
</comment>
<feature type="transmembrane region" description="Helical" evidence="6">
    <location>
        <begin position="350"/>
        <end position="371"/>
    </location>
</feature>
<evidence type="ECO:0000313" key="9">
    <source>
        <dbReference type="Proteomes" id="UP000279089"/>
    </source>
</evidence>
<evidence type="ECO:0000256" key="2">
    <source>
        <dbReference type="ARBA" id="ARBA00022475"/>
    </source>
</evidence>
<keyword evidence="3 6" id="KW-0812">Transmembrane</keyword>
<feature type="transmembrane region" description="Helical" evidence="6">
    <location>
        <begin position="383"/>
        <end position="402"/>
    </location>
</feature>
<evidence type="ECO:0000259" key="7">
    <source>
        <dbReference type="PROSITE" id="PS50850"/>
    </source>
</evidence>
<dbReference type="InterPro" id="IPR050189">
    <property type="entry name" value="MFS_Efflux_Transporters"/>
</dbReference>
<sequence>MDTTNAPKARLFSRYQVFIIAILALLQFTVILDFMVLNPLSEILMRKWDITAAQFGLVVSGYAFSAGISGVLAAGFADKFDRKKMLLVFYTGFIIGTYLCALAPNYQMLLAARIVTGLFGGVISAIGMAIIADLFRPETRGRVMGFTQMAFALSQIVGIPVGWELAIRFEWHAPFWMIGVLGTIMGILIAVYMKPITEHLSKRTEKNAFKHLWDTLRNRRYTLAFGTMVLMATGGYMLMPFGNAFSIHNMGIDPKQITILFMAVGAANLISAPFIGRFSDKIGKVKVFYAASFITLVMVIIFTHLGLTPLWLAICINAVMMIGVFGRMIPVQAIMTSMPSMQDRGAFMSISASIQQLAGGLAAVLAGKIIHKTSTGYLEHYDTLGFVIVGALIITTIMIYFLNRQIFAENTNATPPENVAAAVH</sequence>
<dbReference type="RefSeq" id="WP_120516956.1">
    <property type="nucleotide sequence ID" value="NZ_QXZY01000007.1"/>
</dbReference>
<feature type="transmembrane region" description="Helical" evidence="6">
    <location>
        <begin position="143"/>
        <end position="163"/>
    </location>
</feature>
<dbReference type="PROSITE" id="PS50850">
    <property type="entry name" value="MFS"/>
    <property type="match status" value="1"/>
</dbReference>
<feature type="transmembrane region" description="Helical" evidence="6">
    <location>
        <begin position="221"/>
        <end position="245"/>
    </location>
</feature>
<dbReference type="Gene3D" id="1.20.1250.20">
    <property type="entry name" value="MFS general substrate transporter like domains"/>
    <property type="match status" value="1"/>
</dbReference>
<gene>
    <name evidence="8" type="ORF">EG028_11915</name>
</gene>
<comment type="caution">
    <text evidence="8">The sequence shown here is derived from an EMBL/GenBank/DDBJ whole genome shotgun (WGS) entry which is preliminary data.</text>
</comment>
<dbReference type="GO" id="GO:0005886">
    <property type="term" value="C:plasma membrane"/>
    <property type="evidence" value="ECO:0007669"/>
    <property type="project" value="UniProtKB-SubCell"/>
</dbReference>
<dbReference type="CDD" id="cd17324">
    <property type="entry name" value="MFS_NepI_like"/>
    <property type="match status" value="1"/>
</dbReference>
<dbReference type="Proteomes" id="UP000279089">
    <property type="component" value="Unassembled WGS sequence"/>
</dbReference>
<keyword evidence="4 6" id="KW-1133">Transmembrane helix</keyword>
<accession>A0A3N4MZD8</accession>
<proteinExistence type="predicted"/>
<feature type="transmembrane region" description="Helical" evidence="6">
    <location>
        <begin position="86"/>
        <end position="104"/>
    </location>
</feature>
<dbReference type="SUPFAM" id="SSF103473">
    <property type="entry name" value="MFS general substrate transporter"/>
    <property type="match status" value="1"/>
</dbReference>
<dbReference type="GO" id="GO:0022857">
    <property type="term" value="F:transmembrane transporter activity"/>
    <property type="evidence" value="ECO:0007669"/>
    <property type="project" value="InterPro"/>
</dbReference>
<dbReference type="InterPro" id="IPR036259">
    <property type="entry name" value="MFS_trans_sf"/>
</dbReference>
<evidence type="ECO:0000256" key="3">
    <source>
        <dbReference type="ARBA" id="ARBA00022692"/>
    </source>
</evidence>
<feature type="domain" description="Major facilitator superfamily (MFS) profile" evidence="7">
    <location>
        <begin position="19"/>
        <end position="407"/>
    </location>
</feature>